<comment type="caution">
    <text evidence="4">The sequence shown here is derived from an EMBL/GenBank/DDBJ whole genome shotgun (WGS) entry which is preliminary data.</text>
</comment>
<dbReference type="GO" id="GO:0033922">
    <property type="term" value="F:peptidoglycan beta-N-acetylmuramidase activity"/>
    <property type="evidence" value="ECO:0007669"/>
    <property type="project" value="InterPro"/>
</dbReference>
<feature type="chain" id="PRO_5033011745" evidence="1">
    <location>
        <begin position="28"/>
        <end position="417"/>
    </location>
</feature>
<keyword evidence="1" id="KW-0732">Signal</keyword>
<dbReference type="InterPro" id="IPR048503">
    <property type="entry name" value="NamZ_C"/>
</dbReference>
<evidence type="ECO:0000313" key="4">
    <source>
        <dbReference type="EMBL" id="MBC2595775.1"/>
    </source>
</evidence>
<organism evidence="4 5">
    <name type="scientific">Ruficoccus amylovorans</name>
    <dbReference type="NCBI Taxonomy" id="1804625"/>
    <lineage>
        <taxon>Bacteria</taxon>
        <taxon>Pseudomonadati</taxon>
        <taxon>Verrucomicrobiota</taxon>
        <taxon>Opitutia</taxon>
        <taxon>Puniceicoccales</taxon>
        <taxon>Cerasicoccaceae</taxon>
        <taxon>Ruficoccus</taxon>
    </lineage>
</organism>
<evidence type="ECO:0000259" key="3">
    <source>
        <dbReference type="Pfam" id="PF20732"/>
    </source>
</evidence>
<gene>
    <name evidence="4" type="ORF">H5P28_16025</name>
</gene>
<accession>A0A842HGF8</accession>
<sequence>MISVSKYFPKLSILLCSVLLTAVGTQAAPKVMLGIDVLEARNFAPLNGLRVGLLTHGAGVNGRGIPTWKVLYDHPNVNLTALYGPEHGIDGKAKAEVYVPSTTHAETGLPAYSLYGPTRKPSPDMLSGIDILVVDLQDVGVRSYTYVSAMRLAMEACFEQGIPVMVLDRPNPLGGLKVDGPPLDKDLMSYVGSFRVPYVHGLTIGELALMAKNVPGWMDVSPEVQQNGTLYVVPMRGWRRDMLWPDTGLRWTPTSPAIPDFSAAVGYAMTGLGCQIGGFRHGYGEGYPFRLLNYYQKDPIYVARALNALNLPGVKIQLMPEGKQPGGYVVVTDWDKLRPTEISFYMMRLTCAWGDGNPFAEATSGKQRLYNIHVGSNAWWKEISTRGSQARVDEFIRQWEADAKLFQKWSRRYWQYQ</sequence>
<feature type="domain" description="Peptidoglycan beta-N-acetylmuramidase NamZ N-terminal" evidence="2">
    <location>
        <begin position="51"/>
        <end position="261"/>
    </location>
</feature>
<evidence type="ECO:0000256" key="1">
    <source>
        <dbReference type="SAM" id="SignalP"/>
    </source>
</evidence>
<dbReference type="InterPro" id="IPR008302">
    <property type="entry name" value="NamZ"/>
</dbReference>
<dbReference type="Gene3D" id="3.40.50.12170">
    <property type="entry name" value="Uncharacterised protein PF07075, DUF1343"/>
    <property type="match status" value="1"/>
</dbReference>
<dbReference type="InterPro" id="IPR048502">
    <property type="entry name" value="NamZ_N"/>
</dbReference>
<name>A0A842HGF8_9BACT</name>
<evidence type="ECO:0000313" key="5">
    <source>
        <dbReference type="Proteomes" id="UP000546464"/>
    </source>
</evidence>
<dbReference type="AlphaFoldDB" id="A0A842HGF8"/>
<dbReference type="Proteomes" id="UP000546464">
    <property type="component" value="Unassembled WGS sequence"/>
</dbReference>
<dbReference type="PANTHER" id="PTHR42915:SF1">
    <property type="entry name" value="PEPTIDOGLYCAN BETA-N-ACETYLMURAMIDASE NAMZ"/>
    <property type="match status" value="1"/>
</dbReference>
<feature type="domain" description="Peptidoglycan beta-N-acetylmuramidase NamZ C-terminal" evidence="3">
    <location>
        <begin position="267"/>
        <end position="416"/>
    </location>
</feature>
<dbReference type="Pfam" id="PF07075">
    <property type="entry name" value="NamZ_N"/>
    <property type="match status" value="1"/>
</dbReference>
<dbReference type="RefSeq" id="WP_185676706.1">
    <property type="nucleotide sequence ID" value="NZ_JACHVB010000052.1"/>
</dbReference>
<dbReference type="EMBL" id="JACHVB010000052">
    <property type="protein sequence ID" value="MBC2595775.1"/>
    <property type="molecule type" value="Genomic_DNA"/>
</dbReference>
<reference evidence="4 5" key="1">
    <citation type="submission" date="2020-07" db="EMBL/GenBank/DDBJ databases">
        <authorList>
            <person name="Feng X."/>
        </authorList>
    </citation>
    <scope>NUCLEOTIDE SEQUENCE [LARGE SCALE GENOMIC DNA]</scope>
    <source>
        <strain evidence="4 5">JCM31066</strain>
    </source>
</reference>
<protein>
    <submittedName>
        <fullName evidence="4">DUF1343 domain-containing protein</fullName>
    </submittedName>
</protein>
<dbReference type="PANTHER" id="PTHR42915">
    <property type="entry name" value="HYPOTHETICAL 460 KDA PROTEIN IN FEUA-SIGW INTERGENIC REGION [PRECURSOR]"/>
    <property type="match status" value="1"/>
</dbReference>
<evidence type="ECO:0000259" key="2">
    <source>
        <dbReference type="Pfam" id="PF07075"/>
    </source>
</evidence>
<keyword evidence="5" id="KW-1185">Reference proteome</keyword>
<feature type="signal peptide" evidence="1">
    <location>
        <begin position="1"/>
        <end position="27"/>
    </location>
</feature>
<dbReference type="Gene3D" id="3.90.1150.140">
    <property type="match status" value="1"/>
</dbReference>
<dbReference type="Pfam" id="PF20732">
    <property type="entry name" value="NamZ_C"/>
    <property type="match status" value="1"/>
</dbReference>
<dbReference type="PIRSF" id="PIRSF016719">
    <property type="entry name" value="UCP016719"/>
    <property type="match status" value="1"/>
</dbReference>
<proteinExistence type="predicted"/>